<dbReference type="PANTHER" id="PTHR22926">
    <property type="entry name" value="PHOSPHO-N-ACETYLMURAMOYL-PENTAPEPTIDE-TRANSFERASE"/>
    <property type="match status" value="1"/>
</dbReference>
<reference evidence="10" key="1">
    <citation type="journal article" date="2019" name="Int. J. Syst. Evol. Microbiol.">
        <title>The Global Catalogue of Microorganisms (GCM) 10K type strain sequencing project: providing services to taxonomists for standard genome sequencing and annotation.</title>
        <authorList>
            <consortium name="The Broad Institute Genomics Platform"/>
            <consortium name="The Broad Institute Genome Sequencing Center for Infectious Disease"/>
            <person name="Wu L."/>
            <person name="Ma J."/>
        </authorList>
    </citation>
    <scope>NUCLEOTIDE SEQUENCE [LARGE SCALE GENOMIC DNA]</scope>
    <source>
        <strain evidence="10">JCM 16378</strain>
    </source>
</reference>
<keyword evidence="10" id="KW-1185">Reference proteome</keyword>
<protein>
    <submittedName>
        <fullName evidence="9">Uncharacterized protein</fullName>
    </submittedName>
</protein>
<evidence type="ECO:0000313" key="10">
    <source>
        <dbReference type="Proteomes" id="UP001501326"/>
    </source>
</evidence>
<feature type="transmembrane region" description="Helical" evidence="8">
    <location>
        <begin position="153"/>
        <end position="171"/>
    </location>
</feature>
<keyword evidence="6 8" id="KW-0472">Membrane</keyword>
<dbReference type="Proteomes" id="UP001501326">
    <property type="component" value="Unassembled WGS sequence"/>
</dbReference>
<feature type="transmembrane region" description="Helical" evidence="8">
    <location>
        <begin position="177"/>
        <end position="197"/>
    </location>
</feature>
<keyword evidence="5 8" id="KW-1133">Transmembrane helix</keyword>
<accession>A0ABP6H753</accession>
<keyword evidence="3" id="KW-0808">Transferase</keyword>
<feature type="region of interest" description="Disordered" evidence="7">
    <location>
        <begin position="358"/>
        <end position="391"/>
    </location>
</feature>
<dbReference type="Pfam" id="PF00953">
    <property type="entry name" value="Glycos_transf_4"/>
    <property type="match status" value="1"/>
</dbReference>
<feature type="transmembrane region" description="Helical" evidence="8">
    <location>
        <begin position="116"/>
        <end position="141"/>
    </location>
</feature>
<evidence type="ECO:0000256" key="3">
    <source>
        <dbReference type="ARBA" id="ARBA00022679"/>
    </source>
</evidence>
<dbReference type="PANTHER" id="PTHR22926:SF3">
    <property type="entry name" value="UNDECAPRENYL-PHOSPHATE ALPHA-N-ACETYLGLUCOSAMINYL 1-PHOSPHATE TRANSFERASE"/>
    <property type="match status" value="1"/>
</dbReference>
<keyword evidence="2" id="KW-1003">Cell membrane</keyword>
<evidence type="ECO:0000256" key="2">
    <source>
        <dbReference type="ARBA" id="ARBA00022475"/>
    </source>
</evidence>
<proteinExistence type="predicted"/>
<evidence type="ECO:0000256" key="6">
    <source>
        <dbReference type="ARBA" id="ARBA00023136"/>
    </source>
</evidence>
<keyword evidence="4 8" id="KW-0812">Transmembrane</keyword>
<comment type="subcellular location">
    <subcellularLocation>
        <location evidence="1">Cell membrane</location>
        <topology evidence="1">Multi-pass membrane protein</topology>
    </subcellularLocation>
</comment>
<feature type="compositionally biased region" description="Pro residues" evidence="7">
    <location>
        <begin position="358"/>
        <end position="371"/>
    </location>
</feature>
<gene>
    <name evidence="9" type="ORF">GCM10009867_22250</name>
</gene>
<dbReference type="RefSeq" id="WP_344193133.1">
    <property type="nucleotide sequence ID" value="NZ_BAAARN010000001.1"/>
</dbReference>
<feature type="transmembrane region" description="Helical" evidence="8">
    <location>
        <begin position="80"/>
        <end position="96"/>
    </location>
</feature>
<comment type="caution">
    <text evidence="9">The sequence shown here is derived from an EMBL/GenBank/DDBJ whole genome shotgun (WGS) entry which is preliminary data.</text>
</comment>
<evidence type="ECO:0000256" key="7">
    <source>
        <dbReference type="SAM" id="MobiDB-lite"/>
    </source>
</evidence>
<evidence type="ECO:0000256" key="5">
    <source>
        <dbReference type="ARBA" id="ARBA00022989"/>
    </source>
</evidence>
<dbReference type="CDD" id="cd06854">
    <property type="entry name" value="GT_WbpL_WbcO_like"/>
    <property type="match status" value="1"/>
</dbReference>
<name>A0ABP6H753_9MICO</name>
<evidence type="ECO:0000256" key="1">
    <source>
        <dbReference type="ARBA" id="ARBA00004651"/>
    </source>
</evidence>
<feature type="transmembrane region" description="Helical" evidence="8">
    <location>
        <begin position="308"/>
        <end position="326"/>
    </location>
</feature>
<dbReference type="EMBL" id="BAAARN010000001">
    <property type="protein sequence ID" value="GAA2736819.1"/>
    <property type="molecule type" value="Genomic_DNA"/>
</dbReference>
<dbReference type="InterPro" id="IPR000715">
    <property type="entry name" value="Glycosyl_transferase_4"/>
</dbReference>
<sequence length="391" mass="39969">MTPALAWALVTCTALSVLVVRGTLPLLRRHSVVDIPADRSLHVVPTPRGGGLGVVAAVLGAVLLVAAIHPDAVKGRVDELFLVLLPVIGFGAVGFADDLWSLSVRIRLLVQGALGLVWSLSAIAVTGDGVAWVPFVLLGTIAMVNITNFMDGVNGLISGHAVVAGLWYAVAGVHYDVPAVAVLAVGVAAGGLGFLPFNLPTAKVFLGDIGSYALGAAWAVLASWLVLLPVPTEVALAPLFILVLDAGVTLVRRMSHGDRVFEPHRLHVYQRVAHAGWPHMAVSGMVAAATALACLLAVPAMLGASRPTRGAILVADVVLALAYLGLPRFVGGSARWGAARGAVPLEVVTTDGVAPGAIPPAASPVADPAPPTATDTALAADVDRPLQEPTS</sequence>
<evidence type="ECO:0000313" key="9">
    <source>
        <dbReference type="EMBL" id="GAA2736819.1"/>
    </source>
</evidence>
<feature type="transmembrane region" description="Helical" evidence="8">
    <location>
        <begin position="280"/>
        <end position="302"/>
    </location>
</feature>
<evidence type="ECO:0000256" key="8">
    <source>
        <dbReference type="SAM" id="Phobius"/>
    </source>
</evidence>
<feature type="compositionally biased region" description="Basic and acidic residues" evidence="7">
    <location>
        <begin position="381"/>
        <end position="391"/>
    </location>
</feature>
<organism evidence="9 10">
    <name type="scientific">Pedococcus aerophilus</name>
    <dbReference type="NCBI Taxonomy" id="436356"/>
    <lineage>
        <taxon>Bacteria</taxon>
        <taxon>Bacillati</taxon>
        <taxon>Actinomycetota</taxon>
        <taxon>Actinomycetes</taxon>
        <taxon>Micrococcales</taxon>
        <taxon>Intrasporangiaceae</taxon>
        <taxon>Pedococcus</taxon>
    </lineage>
</organism>
<evidence type="ECO:0000256" key="4">
    <source>
        <dbReference type="ARBA" id="ARBA00022692"/>
    </source>
</evidence>
<feature type="transmembrane region" description="Helical" evidence="8">
    <location>
        <begin position="49"/>
        <end position="68"/>
    </location>
</feature>